<feature type="transmembrane region" description="Helical" evidence="1">
    <location>
        <begin position="99"/>
        <end position="130"/>
    </location>
</feature>
<feature type="transmembrane region" description="Helical" evidence="1">
    <location>
        <begin position="221"/>
        <end position="241"/>
    </location>
</feature>
<dbReference type="OrthoDB" id="2136698at2"/>
<sequence length="423" mass="43652">MNIEISAIGAIIGLIIAIILILRQVPPVYSLMLGALLGGLIGGLGVSETVEQMIGGAADIMPSVLRVLGAGVLAGILIESGAAAKLASSIVELFGEKRALLALTIATMILTAVGVFVDVAVITVSPIALLIASKTKISRLSILLAMVGGGKSGNVISPNPNTIVLSDAFRSSLIDIMLAGVIPGIIGMFATYFVAKRLVNKGSKIQNEELDDNNNKRLPSLVNSLIGPLVAIILLTLRPLFGVDIDPIIALPLGGLIGVIFMGKVRYTVSYLKIGLDKMAPVAILLIGTGTIAGIIQNSSIDKLLIHSLESIGLPSLALAPFSGILMSAATASTTAGATVASNVFAPTLLQTNVSAIGSAAMINSGSTVLDHMPHGSFFHATAGSVNMNAKERMKLIPYESLVGLIIVIISTIIYGIIPLFLQ</sequence>
<evidence type="ECO:0000313" key="2">
    <source>
        <dbReference type="EMBL" id="PTK58101.1"/>
    </source>
</evidence>
<comment type="caution">
    <text evidence="2">The sequence shown here is derived from an EMBL/GenBank/DDBJ whole genome shotgun (WGS) entry which is preliminary data.</text>
</comment>
<dbReference type="GO" id="GO:0015128">
    <property type="term" value="F:gluconate transmembrane transporter activity"/>
    <property type="evidence" value="ECO:0007669"/>
    <property type="project" value="InterPro"/>
</dbReference>
<keyword evidence="1" id="KW-0812">Transmembrane</keyword>
<feature type="transmembrane region" description="Helical" evidence="1">
    <location>
        <begin position="247"/>
        <end position="267"/>
    </location>
</feature>
<dbReference type="GO" id="GO:0005886">
    <property type="term" value="C:plasma membrane"/>
    <property type="evidence" value="ECO:0007669"/>
    <property type="project" value="TreeGrafter"/>
</dbReference>
<evidence type="ECO:0000313" key="3">
    <source>
        <dbReference type="Proteomes" id="UP000240400"/>
    </source>
</evidence>
<dbReference type="EMBL" id="PZHR01000067">
    <property type="protein sequence ID" value="PTK58101.1"/>
    <property type="molecule type" value="Genomic_DNA"/>
</dbReference>
<organism evidence="2 3">
    <name type="scientific">Staphylococcus nepalensis</name>
    <dbReference type="NCBI Taxonomy" id="214473"/>
    <lineage>
        <taxon>Bacteria</taxon>
        <taxon>Bacillati</taxon>
        <taxon>Bacillota</taxon>
        <taxon>Bacilli</taxon>
        <taxon>Bacillales</taxon>
        <taxon>Staphylococcaceae</taxon>
        <taxon>Staphylococcus</taxon>
    </lineage>
</organism>
<dbReference type="Proteomes" id="UP000240400">
    <property type="component" value="Unassembled WGS sequence"/>
</dbReference>
<gene>
    <name evidence="2" type="ORF">BUZ61_10735</name>
</gene>
<feature type="transmembrane region" description="Helical" evidence="1">
    <location>
        <begin position="176"/>
        <end position="195"/>
    </location>
</feature>
<proteinExistence type="predicted"/>
<dbReference type="Pfam" id="PF02447">
    <property type="entry name" value="GntP_permease"/>
    <property type="match status" value="1"/>
</dbReference>
<feature type="transmembrane region" description="Helical" evidence="1">
    <location>
        <begin position="402"/>
        <end position="422"/>
    </location>
</feature>
<dbReference type="RefSeq" id="WP_107644431.1">
    <property type="nucleotide sequence ID" value="NZ_PZHR01000067.1"/>
</dbReference>
<feature type="transmembrane region" description="Helical" evidence="1">
    <location>
        <begin position="279"/>
        <end position="297"/>
    </location>
</feature>
<protein>
    <submittedName>
        <fullName evidence="2">Gluconate:proton symporter</fullName>
    </submittedName>
</protein>
<dbReference type="PANTHER" id="PTHR30354">
    <property type="entry name" value="GNT FAMILY GLUCONATE TRANSPORTER"/>
    <property type="match status" value="1"/>
</dbReference>
<reference evidence="2 3" key="1">
    <citation type="journal article" date="2016" name="Front. Microbiol.">
        <title>Comprehensive Phylogenetic Analysis of Bovine Non-aureus Staphylococci Species Based on Whole-Genome Sequencing.</title>
        <authorList>
            <person name="Naushad S."/>
            <person name="Barkema H.W."/>
            <person name="Luby C."/>
            <person name="Condas L.A."/>
            <person name="Nobrega D.B."/>
            <person name="Carson D.A."/>
            <person name="De Buck J."/>
        </authorList>
    </citation>
    <scope>NUCLEOTIDE SEQUENCE [LARGE SCALE GENOMIC DNA]</scope>
    <source>
        <strain evidence="2 3">SNUC 4337</strain>
    </source>
</reference>
<keyword evidence="1" id="KW-1133">Transmembrane helix</keyword>
<name>A0A2T4S8P6_9STAP</name>
<dbReference type="InterPro" id="IPR003474">
    <property type="entry name" value="Glcn_transporter"/>
</dbReference>
<dbReference type="PANTHER" id="PTHR30354:SF23">
    <property type="entry name" value="GNTP FAMILY PERMEASE"/>
    <property type="match status" value="1"/>
</dbReference>
<feature type="transmembrane region" description="Helical" evidence="1">
    <location>
        <begin position="5"/>
        <end position="22"/>
    </location>
</feature>
<evidence type="ECO:0000256" key="1">
    <source>
        <dbReference type="SAM" id="Phobius"/>
    </source>
</evidence>
<accession>A0A2T4S8P6</accession>
<dbReference type="AlphaFoldDB" id="A0A2T4S8P6"/>
<feature type="transmembrane region" description="Helical" evidence="1">
    <location>
        <begin position="67"/>
        <end position="87"/>
    </location>
</feature>
<feature type="transmembrane region" description="Helical" evidence="1">
    <location>
        <begin position="317"/>
        <end position="341"/>
    </location>
</feature>
<feature type="transmembrane region" description="Helical" evidence="1">
    <location>
        <begin position="28"/>
        <end position="46"/>
    </location>
</feature>
<keyword evidence="1" id="KW-0472">Membrane</keyword>